<evidence type="ECO:0000256" key="2">
    <source>
        <dbReference type="ARBA" id="ARBA00022801"/>
    </source>
</evidence>
<dbReference type="InterPro" id="IPR002018">
    <property type="entry name" value="CarbesteraseB"/>
</dbReference>
<feature type="chain" id="PRO_5044995107" description="Carboxylic ester hydrolase" evidence="3">
    <location>
        <begin position="20"/>
        <end position="556"/>
    </location>
</feature>
<dbReference type="PANTHER" id="PTHR11559">
    <property type="entry name" value="CARBOXYLESTERASE"/>
    <property type="match status" value="1"/>
</dbReference>
<name>A0ABR4GP76_9EURO</name>
<protein>
    <recommendedName>
        <fullName evidence="3">Carboxylic ester hydrolase</fullName>
        <ecNumber evidence="3">3.1.1.-</ecNumber>
    </recommendedName>
</protein>
<dbReference type="PROSITE" id="PS00122">
    <property type="entry name" value="CARBOXYLESTERASE_B_1"/>
    <property type="match status" value="1"/>
</dbReference>
<evidence type="ECO:0000256" key="3">
    <source>
        <dbReference type="RuleBase" id="RU361235"/>
    </source>
</evidence>
<sequence>MRLIARILPLLLTVELVLAGEGPTVDLGYGKYQGYHDSTSGLNVWKGIRYAAPPVGKLRWQSPQEVQPQDNTSRVIPAIDQPPLCPQSGATGTPPAYGFNSGPGDEDCLFLNVYAAPGASDLPVFVWIHGGGYGLFGATYDPSPLINTNDNQFIAVEIQYRLGAFGFLSSEEVKRHGQPNAGLLDQRFALEWVQKHISKFGGDPGRVTIAGESAGAGAGAVMLHALAYGGREGGLFQNVIAASPYGGAIYNYDDPEPTHNYNRFVELAGCGEHRATFKCLLDAPTEALQNASAEVSTSGQVFGGFAFLPVIDGEMIRSLPSKQLLHGRVSGQRILVGNNGNDGVPLSDPTITEPTDTGTRFDTLGDAGPTALNQSGMATGLQQTAFNIFAETSFDCPAQWLAEAFSQDRRKRAWKYQYSVTPSYHGADLSAYFSATIPSPGLNHAVQKIWGNFIIHNTPVIPIEDAKGNMANATAPVDCHGNLEWPPFSVDEPWMMDLNTTGGTLKLHVVTEELQYYLRKGPGIVNVLRLVDSYGWEGGRGERCDWWRRVAARVPL</sequence>
<feature type="domain" description="Carboxylesterase type B" evidence="4">
    <location>
        <begin position="23"/>
        <end position="346"/>
    </location>
</feature>
<dbReference type="EMBL" id="JBFTWV010000002">
    <property type="protein sequence ID" value="KAL2800869.1"/>
    <property type="molecule type" value="Genomic_DNA"/>
</dbReference>
<comment type="similarity">
    <text evidence="1 3">Belongs to the type-B carboxylesterase/lipase family.</text>
</comment>
<dbReference type="SUPFAM" id="SSF53474">
    <property type="entry name" value="alpha/beta-Hydrolases"/>
    <property type="match status" value="1"/>
</dbReference>
<dbReference type="InterPro" id="IPR050309">
    <property type="entry name" value="Type-B_Carboxylest/Lipase"/>
</dbReference>
<comment type="caution">
    <text evidence="5">The sequence shown here is derived from an EMBL/GenBank/DDBJ whole genome shotgun (WGS) entry which is preliminary data.</text>
</comment>
<dbReference type="Proteomes" id="UP001610563">
    <property type="component" value="Unassembled WGS sequence"/>
</dbReference>
<dbReference type="Pfam" id="PF00135">
    <property type="entry name" value="COesterase"/>
    <property type="match status" value="1"/>
</dbReference>
<organism evidence="5 6">
    <name type="scientific">Aspergillus keveii</name>
    <dbReference type="NCBI Taxonomy" id="714993"/>
    <lineage>
        <taxon>Eukaryota</taxon>
        <taxon>Fungi</taxon>
        <taxon>Dikarya</taxon>
        <taxon>Ascomycota</taxon>
        <taxon>Pezizomycotina</taxon>
        <taxon>Eurotiomycetes</taxon>
        <taxon>Eurotiomycetidae</taxon>
        <taxon>Eurotiales</taxon>
        <taxon>Aspergillaceae</taxon>
        <taxon>Aspergillus</taxon>
        <taxon>Aspergillus subgen. Nidulantes</taxon>
    </lineage>
</organism>
<dbReference type="EC" id="3.1.1.-" evidence="3"/>
<accession>A0ABR4GP76</accession>
<evidence type="ECO:0000256" key="1">
    <source>
        <dbReference type="ARBA" id="ARBA00005964"/>
    </source>
</evidence>
<dbReference type="InterPro" id="IPR019826">
    <property type="entry name" value="Carboxylesterase_B_AS"/>
</dbReference>
<evidence type="ECO:0000259" key="4">
    <source>
        <dbReference type="Pfam" id="PF00135"/>
    </source>
</evidence>
<keyword evidence="3" id="KW-0732">Signal</keyword>
<dbReference type="InterPro" id="IPR029058">
    <property type="entry name" value="AB_hydrolase_fold"/>
</dbReference>
<gene>
    <name evidence="5" type="ORF">BJX66DRAFT_348772</name>
</gene>
<reference evidence="5 6" key="1">
    <citation type="submission" date="2024-07" db="EMBL/GenBank/DDBJ databases">
        <title>Section-level genome sequencing and comparative genomics of Aspergillus sections Usti and Cavernicolus.</title>
        <authorList>
            <consortium name="Lawrence Berkeley National Laboratory"/>
            <person name="Nybo J.L."/>
            <person name="Vesth T.C."/>
            <person name="Theobald S."/>
            <person name="Frisvad J.C."/>
            <person name="Larsen T.O."/>
            <person name="Kjaerboelling I."/>
            <person name="Rothschild-Mancinelli K."/>
            <person name="Lyhne E.K."/>
            <person name="Kogle M.E."/>
            <person name="Barry K."/>
            <person name="Clum A."/>
            <person name="Na H."/>
            <person name="Ledsgaard L."/>
            <person name="Lin J."/>
            <person name="Lipzen A."/>
            <person name="Kuo A."/>
            <person name="Riley R."/>
            <person name="Mondo S."/>
            <person name="Labutti K."/>
            <person name="Haridas S."/>
            <person name="Pangalinan J."/>
            <person name="Salamov A.A."/>
            <person name="Simmons B.A."/>
            <person name="Magnuson J.K."/>
            <person name="Chen J."/>
            <person name="Drula E."/>
            <person name="Henrissat B."/>
            <person name="Wiebenga A."/>
            <person name="Lubbers R.J."/>
            <person name="Gomes A.C."/>
            <person name="Makela M.R."/>
            <person name="Stajich J."/>
            <person name="Grigoriev I.V."/>
            <person name="Mortensen U.H."/>
            <person name="De Vries R.P."/>
            <person name="Baker S.E."/>
            <person name="Andersen M.R."/>
        </authorList>
    </citation>
    <scope>NUCLEOTIDE SEQUENCE [LARGE SCALE GENOMIC DNA]</scope>
    <source>
        <strain evidence="5 6">CBS 209.92</strain>
    </source>
</reference>
<dbReference type="GO" id="GO:0016787">
    <property type="term" value="F:hydrolase activity"/>
    <property type="evidence" value="ECO:0007669"/>
    <property type="project" value="UniProtKB-KW"/>
</dbReference>
<keyword evidence="6" id="KW-1185">Reference proteome</keyword>
<evidence type="ECO:0000313" key="6">
    <source>
        <dbReference type="Proteomes" id="UP001610563"/>
    </source>
</evidence>
<evidence type="ECO:0000313" key="5">
    <source>
        <dbReference type="EMBL" id="KAL2800869.1"/>
    </source>
</evidence>
<keyword evidence="2 3" id="KW-0378">Hydrolase</keyword>
<dbReference type="Gene3D" id="3.40.50.1820">
    <property type="entry name" value="alpha/beta hydrolase"/>
    <property type="match status" value="1"/>
</dbReference>
<proteinExistence type="inferred from homology"/>
<feature type="signal peptide" evidence="3">
    <location>
        <begin position="1"/>
        <end position="19"/>
    </location>
</feature>